<reference evidence="1 2" key="1">
    <citation type="submission" date="2010-12" db="EMBL/GenBank/DDBJ databases">
        <authorList>
            <person name="Muzny D."/>
            <person name="Qin X."/>
            <person name="Deng J."/>
            <person name="Jiang H."/>
            <person name="Liu Y."/>
            <person name="Qu J."/>
            <person name="Song X.-Z."/>
            <person name="Zhang L."/>
            <person name="Thornton R."/>
            <person name="Coyle M."/>
            <person name="Francisco L."/>
            <person name="Jackson L."/>
            <person name="Javaid M."/>
            <person name="Korchina V."/>
            <person name="Kovar C."/>
            <person name="Mata R."/>
            <person name="Mathew T."/>
            <person name="Ngo R."/>
            <person name="Nguyen L."/>
            <person name="Nguyen N."/>
            <person name="Okwuonu G."/>
            <person name="Ongeri F."/>
            <person name="Pham C."/>
            <person name="Simmons D."/>
            <person name="Wilczek-Boney K."/>
            <person name="Hale W."/>
            <person name="Jakkamsetti A."/>
            <person name="Pham P."/>
            <person name="Ruth R."/>
            <person name="San Lucas F."/>
            <person name="Warren J."/>
            <person name="Zhang J."/>
            <person name="Zhao Z."/>
            <person name="Zhou C."/>
            <person name="Zhu D."/>
            <person name="Lee S."/>
            <person name="Bess C."/>
            <person name="Blankenburg K."/>
            <person name="Forbes L."/>
            <person name="Fu Q."/>
            <person name="Gubbala S."/>
            <person name="Hirani K."/>
            <person name="Jayaseelan J.C."/>
            <person name="Lara F."/>
            <person name="Munidasa M."/>
            <person name="Palculict T."/>
            <person name="Patil S."/>
            <person name="Pu L.-L."/>
            <person name="Saada N."/>
            <person name="Tang L."/>
            <person name="Weissenberger G."/>
            <person name="Zhu Y."/>
            <person name="Hemphill L."/>
            <person name="Shang Y."/>
            <person name="Youmans B."/>
            <person name="Ayvaz T."/>
            <person name="Ross M."/>
            <person name="Santibanez J."/>
            <person name="Aqrawi P."/>
            <person name="Gross S."/>
            <person name="Joshi V."/>
            <person name="Fowler G."/>
            <person name="Nazareth L."/>
            <person name="Reid J."/>
            <person name="Worley K."/>
            <person name="Petrosino J."/>
            <person name="Highlander S."/>
            <person name="Gibbs R."/>
        </authorList>
    </citation>
    <scope>NUCLEOTIDE SEQUENCE [LARGE SCALE GENOMIC DNA]</scope>
    <source>
        <strain evidence="1 2">ATCC 33393</strain>
    </source>
</reference>
<sequence>MVVVSATSKLDKSAVRKNNVFKARDCHGLFILNINFIHSMNEIFEIDTYSLSL</sequence>
<name>E6KYM5_9PAST</name>
<proteinExistence type="predicted"/>
<dbReference type="AlphaFoldDB" id="E6KYM5"/>
<protein>
    <submittedName>
        <fullName evidence="1">Uncharacterized protein</fullName>
    </submittedName>
</protein>
<accession>E6KYM5</accession>
<dbReference type="EMBL" id="AEPS01000008">
    <property type="protein sequence ID" value="EFU67302.1"/>
    <property type="molecule type" value="Genomic_DNA"/>
</dbReference>
<gene>
    <name evidence="1" type="ORF">HMPREF9064_1257</name>
</gene>
<keyword evidence="2" id="KW-1185">Reference proteome</keyword>
<evidence type="ECO:0000313" key="1">
    <source>
        <dbReference type="EMBL" id="EFU67302.1"/>
    </source>
</evidence>
<comment type="caution">
    <text evidence="1">The sequence shown here is derived from an EMBL/GenBank/DDBJ whole genome shotgun (WGS) entry which is preliminary data.</text>
</comment>
<dbReference type="Proteomes" id="UP000032871">
    <property type="component" value="Unassembled WGS sequence"/>
</dbReference>
<organism evidence="1 2">
    <name type="scientific">Aggregatibacter segnis ATCC 33393</name>
    <dbReference type="NCBI Taxonomy" id="888057"/>
    <lineage>
        <taxon>Bacteria</taxon>
        <taxon>Pseudomonadati</taxon>
        <taxon>Pseudomonadota</taxon>
        <taxon>Gammaproteobacteria</taxon>
        <taxon>Pasteurellales</taxon>
        <taxon>Pasteurellaceae</taxon>
        <taxon>Aggregatibacter</taxon>
    </lineage>
</organism>
<dbReference type="HOGENOM" id="CLU_3057759_0_0_6"/>
<evidence type="ECO:0000313" key="2">
    <source>
        <dbReference type="Proteomes" id="UP000032871"/>
    </source>
</evidence>